<evidence type="ECO:0000313" key="1">
    <source>
        <dbReference type="EMBL" id="GMH99762.1"/>
    </source>
</evidence>
<dbReference type="PANTHER" id="PTHR45661">
    <property type="entry name" value="SURFACE ANTIGEN"/>
    <property type="match status" value="1"/>
</dbReference>
<sequence>MPISSSLTLESERKRKKIRSDDGYLSPKLKTAADVTPAVGGDDFIHTDEFRRFFIMYVDGNTLMKMRLLSKEWNAVTDEWIDGLVGSGEMMVVQRNDISFEEAYFRARIEQVMKVVFLLNITKVGNCACAYASNLVVVDIPEGITIICDNSFSDCRSLKDIKFPKSLTKIGRASFSDCFSLEEVDLLHTNVRALGDSAFHGCTSLREMKVPDSLQKFGELVFYGCSKLVPSDINVGYDQDVSEVVAYLRKIQEAKRVTKKREQFSTLVSQVSDLKSQQSEMSLMLKNILEAVQDLKQK</sequence>
<organism evidence="1 2">
    <name type="scientific">Triparma verrucosa</name>
    <dbReference type="NCBI Taxonomy" id="1606542"/>
    <lineage>
        <taxon>Eukaryota</taxon>
        <taxon>Sar</taxon>
        <taxon>Stramenopiles</taxon>
        <taxon>Ochrophyta</taxon>
        <taxon>Bolidophyceae</taxon>
        <taxon>Parmales</taxon>
        <taxon>Triparmaceae</taxon>
        <taxon>Triparma</taxon>
    </lineage>
</organism>
<dbReference type="InterPro" id="IPR032675">
    <property type="entry name" value="LRR_dom_sf"/>
</dbReference>
<protein>
    <recommendedName>
        <fullName evidence="3">Leucine-rich repeat domain-containing protein</fullName>
    </recommendedName>
</protein>
<dbReference type="Gene3D" id="3.80.10.10">
    <property type="entry name" value="Ribonuclease Inhibitor"/>
    <property type="match status" value="1"/>
</dbReference>
<dbReference type="PANTHER" id="PTHR45661:SF3">
    <property type="entry name" value="IG-LIKE DOMAIN-CONTAINING PROTEIN"/>
    <property type="match status" value="1"/>
</dbReference>
<dbReference type="Proteomes" id="UP001165160">
    <property type="component" value="Unassembled WGS sequence"/>
</dbReference>
<reference evidence="2" key="1">
    <citation type="journal article" date="2023" name="Commun. Biol.">
        <title>Genome analysis of Parmales, the sister group of diatoms, reveals the evolutionary specialization of diatoms from phago-mixotrophs to photoautotrophs.</title>
        <authorList>
            <person name="Ban H."/>
            <person name="Sato S."/>
            <person name="Yoshikawa S."/>
            <person name="Yamada K."/>
            <person name="Nakamura Y."/>
            <person name="Ichinomiya M."/>
            <person name="Sato N."/>
            <person name="Blanc-Mathieu R."/>
            <person name="Endo H."/>
            <person name="Kuwata A."/>
            <person name="Ogata H."/>
        </authorList>
    </citation>
    <scope>NUCLEOTIDE SEQUENCE [LARGE SCALE GENOMIC DNA]</scope>
    <source>
        <strain evidence="2">NIES 3699</strain>
    </source>
</reference>
<dbReference type="Pfam" id="PF13306">
    <property type="entry name" value="LRR_5"/>
    <property type="match status" value="1"/>
</dbReference>
<dbReference type="InterPro" id="IPR026906">
    <property type="entry name" value="LRR_5"/>
</dbReference>
<proteinExistence type="predicted"/>
<dbReference type="EMBL" id="BRXX01000238">
    <property type="protein sequence ID" value="GMH99762.1"/>
    <property type="molecule type" value="Genomic_DNA"/>
</dbReference>
<evidence type="ECO:0000313" key="2">
    <source>
        <dbReference type="Proteomes" id="UP001165160"/>
    </source>
</evidence>
<gene>
    <name evidence="1" type="ORF">TrVE_jg3923</name>
</gene>
<dbReference type="SUPFAM" id="SSF52058">
    <property type="entry name" value="L domain-like"/>
    <property type="match status" value="1"/>
</dbReference>
<accession>A0A9W7C041</accession>
<name>A0A9W7C041_9STRA</name>
<keyword evidence="2" id="KW-1185">Reference proteome</keyword>
<dbReference type="AlphaFoldDB" id="A0A9W7C041"/>
<dbReference type="InterPro" id="IPR053139">
    <property type="entry name" value="Surface_bspA-like"/>
</dbReference>
<evidence type="ECO:0008006" key="3">
    <source>
        <dbReference type="Google" id="ProtNLM"/>
    </source>
</evidence>
<comment type="caution">
    <text evidence="1">The sequence shown here is derived from an EMBL/GenBank/DDBJ whole genome shotgun (WGS) entry which is preliminary data.</text>
</comment>